<dbReference type="STRING" id="13333.U5D132"/>
<gene>
    <name evidence="4" type="ORF">AMTR_s00175p00040470</name>
</gene>
<proteinExistence type="predicted"/>
<organism evidence="4 5">
    <name type="scientific">Amborella trichopoda</name>
    <dbReference type="NCBI Taxonomy" id="13333"/>
    <lineage>
        <taxon>Eukaryota</taxon>
        <taxon>Viridiplantae</taxon>
        <taxon>Streptophyta</taxon>
        <taxon>Embryophyta</taxon>
        <taxon>Tracheophyta</taxon>
        <taxon>Spermatophyta</taxon>
        <taxon>Magnoliopsida</taxon>
        <taxon>Amborellales</taxon>
        <taxon>Amborellaceae</taxon>
        <taxon>Amborella</taxon>
    </lineage>
</organism>
<dbReference type="PROSITE" id="PS51408">
    <property type="entry name" value="TRANSFERRIN_LIKE_4"/>
    <property type="match status" value="1"/>
</dbReference>
<dbReference type="GO" id="GO:0055037">
    <property type="term" value="C:recycling endosome"/>
    <property type="evidence" value="ECO:0000318"/>
    <property type="project" value="GO_Central"/>
</dbReference>
<evidence type="ECO:0000313" key="4">
    <source>
        <dbReference type="EMBL" id="ERN15960.1"/>
    </source>
</evidence>
<dbReference type="SMART" id="SM00094">
    <property type="entry name" value="TR_FER"/>
    <property type="match status" value="1"/>
</dbReference>
<dbReference type="KEGG" id="atr:18444246"/>
<dbReference type="AlphaFoldDB" id="U5D132"/>
<dbReference type="OMA" id="VYCNHAE"/>
<dbReference type="GO" id="GO:0005769">
    <property type="term" value="C:early endosome"/>
    <property type="evidence" value="ECO:0000318"/>
    <property type="project" value="GO_Central"/>
</dbReference>
<protein>
    <recommendedName>
        <fullName evidence="3">Transferrin-like domain-containing protein</fullName>
    </recommendedName>
</protein>
<dbReference type="OrthoDB" id="9981115at2759"/>
<feature type="signal peptide" evidence="2">
    <location>
        <begin position="1"/>
        <end position="26"/>
    </location>
</feature>
<dbReference type="PANTHER" id="PTHR11485:SF29">
    <property type="entry name" value="TRANSFERRIN 2"/>
    <property type="match status" value="1"/>
</dbReference>
<name>U5D132_AMBTC</name>
<dbReference type="Pfam" id="PF00405">
    <property type="entry name" value="Transferrin"/>
    <property type="match status" value="1"/>
</dbReference>
<accession>U5D132</accession>
<dbReference type="Gene3D" id="3.40.190.10">
    <property type="entry name" value="Periplasmic binding protein-like II"/>
    <property type="match status" value="2"/>
</dbReference>
<keyword evidence="5" id="KW-1185">Reference proteome</keyword>
<dbReference type="Proteomes" id="UP000017836">
    <property type="component" value="Unassembled WGS sequence"/>
</dbReference>
<dbReference type="InterPro" id="IPR001156">
    <property type="entry name" value="Transferrin-like_dom"/>
</dbReference>
<dbReference type="HOGENOM" id="CLU_566736_0_0_1"/>
<feature type="region of interest" description="Disordered" evidence="1">
    <location>
        <begin position="80"/>
        <end position="137"/>
    </location>
</feature>
<dbReference type="SUPFAM" id="SSF53850">
    <property type="entry name" value="Periplasmic binding protein-like II"/>
    <property type="match status" value="1"/>
</dbReference>
<keyword evidence="2" id="KW-0732">Signal</keyword>
<dbReference type="GO" id="GO:0006826">
    <property type="term" value="P:iron ion transport"/>
    <property type="evidence" value="ECO:0000318"/>
    <property type="project" value="GO_Central"/>
</dbReference>
<reference evidence="5" key="1">
    <citation type="journal article" date="2013" name="Science">
        <title>The Amborella genome and the evolution of flowering plants.</title>
        <authorList>
            <consortium name="Amborella Genome Project"/>
        </authorList>
    </citation>
    <scope>NUCLEOTIDE SEQUENCE [LARGE SCALE GENOMIC DNA]</scope>
</reference>
<feature type="compositionally biased region" description="Basic and acidic residues" evidence="1">
    <location>
        <begin position="118"/>
        <end position="128"/>
    </location>
</feature>
<sequence>MASAMSPSTSFLLLVFFLQLKHLCNSILVNGFEVAPAPSFNGHSWPGSAAISPSYPSPFHAPSLIPSPAKAADQTIRHSELAPTPDPERNSPLPEPTEGANEEKTSPAREPSPAPSEDISRPAEHEVDNAPPEETDPKTVKWCAVRDEFVDCQYYISLLKPVDNYSWKCVQRQTTQECLQAIKAREADLIVLDPGLAYIAFLNYSMKSILNEVYCNHAQTYDAVAVVNKKACERSETISIQDYKGKRSCHGLYASAAGWNYPIHTVRSYLPHQGNDVKIVKDFFSETCAPSELEGTGLCTGCGNQSSCLADSPYSGDLGAFRCLIEEVGDIAFVKADTPLLYSKEGPYNQSWSTKSINQFMYLCPKGGCRAINGYPGTCKFGSVPAKTIMAPNSISSKKRLAILQTLLNATWADSLYTGRNGASHLLSSGTQSLAEVKQLTRSYLGVSATISQTLQELNIEKVQSANATSIPVLEYTSCSTCILARHLWLAVIFISWLGLL</sequence>
<feature type="compositionally biased region" description="Low complexity" evidence="1">
    <location>
        <begin position="108"/>
        <end position="117"/>
    </location>
</feature>
<dbReference type="GO" id="GO:0005886">
    <property type="term" value="C:plasma membrane"/>
    <property type="evidence" value="ECO:0000318"/>
    <property type="project" value="GO_Central"/>
</dbReference>
<feature type="chain" id="PRO_5004658841" description="Transferrin-like domain-containing protein" evidence="2">
    <location>
        <begin position="27"/>
        <end position="501"/>
    </location>
</feature>
<feature type="domain" description="Transferrin-like" evidence="3">
    <location>
        <begin position="140"/>
        <end position="476"/>
    </location>
</feature>
<dbReference type="PANTHER" id="PTHR11485">
    <property type="entry name" value="TRANSFERRIN"/>
    <property type="match status" value="1"/>
</dbReference>
<dbReference type="PRINTS" id="PR00422">
    <property type="entry name" value="TRANSFERRIN"/>
</dbReference>
<dbReference type="Gramene" id="ERN15960">
    <property type="protein sequence ID" value="ERN15960"/>
    <property type="gene ID" value="AMTR_s00175p00040470"/>
</dbReference>
<dbReference type="GO" id="GO:0005615">
    <property type="term" value="C:extracellular space"/>
    <property type="evidence" value="ECO:0000318"/>
    <property type="project" value="GO_Central"/>
</dbReference>
<evidence type="ECO:0000259" key="3">
    <source>
        <dbReference type="PROSITE" id="PS51408"/>
    </source>
</evidence>
<evidence type="ECO:0000256" key="1">
    <source>
        <dbReference type="SAM" id="MobiDB-lite"/>
    </source>
</evidence>
<dbReference type="eggNOG" id="ENOG502QSZB">
    <property type="taxonomic scope" value="Eukaryota"/>
</dbReference>
<dbReference type="EMBL" id="KI392493">
    <property type="protein sequence ID" value="ERN15960.1"/>
    <property type="molecule type" value="Genomic_DNA"/>
</dbReference>
<evidence type="ECO:0000313" key="5">
    <source>
        <dbReference type="Proteomes" id="UP000017836"/>
    </source>
</evidence>
<evidence type="ECO:0000256" key="2">
    <source>
        <dbReference type="SAM" id="SignalP"/>
    </source>
</evidence>
<dbReference type="CDD" id="cd13529">
    <property type="entry name" value="PBP2_transferrin"/>
    <property type="match status" value="1"/>
</dbReference>